<dbReference type="CDD" id="cd24146">
    <property type="entry name" value="nat-AmDH_N_like"/>
    <property type="match status" value="1"/>
</dbReference>
<keyword evidence="5" id="KW-1185">Reference proteome</keyword>
<evidence type="ECO:0000256" key="2">
    <source>
        <dbReference type="ARBA" id="ARBA00023002"/>
    </source>
</evidence>
<evidence type="ECO:0000259" key="3">
    <source>
        <dbReference type="Pfam" id="PF01113"/>
    </source>
</evidence>
<accession>A0ABV7IJH6</accession>
<comment type="caution">
    <text evidence="4">The sequence shown here is derived from an EMBL/GenBank/DDBJ whole genome shotgun (WGS) entry which is preliminary data.</text>
</comment>
<dbReference type="InterPro" id="IPR036291">
    <property type="entry name" value="NAD(P)-bd_dom_sf"/>
</dbReference>
<dbReference type="Gene3D" id="3.40.50.720">
    <property type="entry name" value="NAD(P)-binding Rossmann-like Domain"/>
    <property type="match status" value="1"/>
</dbReference>
<organism evidence="4 5">
    <name type="scientific">Novosphingobium bradum</name>
    <dbReference type="NCBI Taxonomy" id="1737444"/>
    <lineage>
        <taxon>Bacteria</taxon>
        <taxon>Pseudomonadati</taxon>
        <taxon>Pseudomonadota</taxon>
        <taxon>Alphaproteobacteria</taxon>
        <taxon>Sphingomonadales</taxon>
        <taxon>Sphingomonadaceae</taxon>
        <taxon>Novosphingobium</taxon>
    </lineage>
</organism>
<keyword evidence="1" id="KW-0521">NADP</keyword>
<evidence type="ECO:0000313" key="5">
    <source>
        <dbReference type="Proteomes" id="UP001595604"/>
    </source>
</evidence>
<sequence length="349" mass="38482">MVYRVIHCGTGNVGRHALRGILRNPELELVGHYVSTPDKAGRDSGELIGLAPAGVITTNDWAELHDLKADCLIYFGNAIGREDEAVMDLVPFLERGTNVVTFSGFSLAHPATTPPHQRKLIEDACATGQSSCFFTGIDPGWATTDLAIAALAAADQIECLRVAELGYFGEYSAEYVMREYFGFGQPLDFEPLFVKGGFIEVQWGPTLHQLAEVLDTEIEETRIIYERQALDYDIECGFGTVKAGTAAFVHFEYQALSKGRPFVVVEHVDCVSRDWSKLKWKRPHGEARLAYRIDIEGNPDFSVELSYGQDGSLLAAMPVLNAVPALCAARPGLLGPLDLPRYWSKRVVR</sequence>
<evidence type="ECO:0000256" key="1">
    <source>
        <dbReference type="ARBA" id="ARBA00022857"/>
    </source>
</evidence>
<dbReference type="Proteomes" id="UP001595604">
    <property type="component" value="Unassembled WGS sequence"/>
</dbReference>
<proteinExistence type="predicted"/>
<protein>
    <submittedName>
        <fullName evidence="4">Dihydrodipicolinate reductase</fullName>
    </submittedName>
</protein>
<dbReference type="Pfam" id="PF01113">
    <property type="entry name" value="DapB_N"/>
    <property type="match status" value="1"/>
</dbReference>
<dbReference type="InterPro" id="IPR000846">
    <property type="entry name" value="DapB_N"/>
</dbReference>
<dbReference type="EMBL" id="JBHRTQ010000001">
    <property type="protein sequence ID" value="MFC3172831.1"/>
    <property type="molecule type" value="Genomic_DNA"/>
</dbReference>
<feature type="domain" description="Dihydrodipicolinate reductase N-terminal" evidence="3">
    <location>
        <begin position="5"/>
        <end position="77"/>
    </location>
</feature>
<dbReference type="RefSeq" id="WP_379508226.1">
    <property type="nucleotide sequence ID" value="NZ_JBHRTQ010000001.1"/>
</dbReference>
<name>A0ABV7IJH6_9SPHN</name>
<evidence type="ECO:0000313" key="4">
    <source>
        <dbReference type="EMBL" id="MFC3172831.1"/>
    </source>
</evidence>
<gene>
    <name evidence="4" type="ORF">ACFOD9_01050</name>
</gene>
<reference evidence="5" key="1">
    <citation type="journal article" date="2019" name="Int. J. Syst. Evol. Microbiol.">
        <title>The Global Catalogue of Microorganisms (GCM) 10K type strain sequencing project: providing services to taxonomists for standard genome sequencing and annotation.</title>
        <authorList>
            <consortium name="The Broad Institute Genomics Platform"/>
            <consortium name="The Broad Institute Genome Sequencing Center for Infectious Disease"/>
            <person name="Wu L."/>
            <person name="Ma J."/>
        </authorList>
    </citation>
    <scope>NUCLEOTIDE SEQUENCE [LARGE SCALE GENOMIC DNA]</scope>
    <source>
        <strain evidence="5">KCTC 42984</strain>
    </source>
</reference>
<keyword evidence="2" id="KW-0560">Oxidoreductase</keyword>
<dbReference type="SUPFAM" id="SSF51735">
    <property type="entry name" value="NAD(P)-binding Rossmann-fold domains"/>
    <property type="match status" value="1"/>
</dbReference>